<dbReference type="Proteomes" id="UP000829291">
    <property type="component" value="Chromosome 3"/>
</dbReference>
<keyword evidence="1" id="KW-0472">Membrane</keyword>
<dbReference type="GO" id="GO:0008889">
    <property type="term" value="F:glycerophosphodiester phosphodiesterase activity"/>
    <property type="evidence" value="ECO:0007669"/>
    <property type="project" value="TreeGrafter"/>
</dbReference>
<dbReference type="PANTHER" id="PTHR46320:SF1">
    <property type="entry name" value="GLYCEROPHOSPHODIESTER PHOSPHODIESTERASE 1"/>
    <property type="match status" value="1"/>
</dbReference>
<dbReference type="FunCoup" id="A0A6J0CC86">
    <property type="interactions" value="318"/>
</dbReference>
<dbReference type="InterPro" id="IPR017946">
    <property type="entry name" value="PLC-like_Pdiesterase_TIM-brl"/>
</dbReference>
<proteinExistence type="predicted"/>
<dbReference type="RefSeq" id="XP_015524045.1">
    <property type="nucleotide sequence ID" value="XM_015668559.2"/>
</dbReference>
<name>A0A6J0CC86_NEOLC</name>
<dbReference type="CDD" id="cd08573">
    <property type="entry name" value="GDPD_GDE1"/>
    <property type="match status" value="1"/>
</dbReference>
<dbReference type="InterPro" id="IPR030395">
    <property type="entry name" value="GP_PDE_dom"/>
</dbReference>
<keyword evidence="1" id="KW-1133">Transmembrane helix</keyword>
<evidence type="ECO:0000313" key="3">
    <source>
        <dbReference type="Proteomes" id="UP000829291"/>
    </source>
</evidence>
<dbReference type="PANTHER" id="PTHR46320">
    <property type="entry name" value="GLYCEROPHOSPHODIESTER PHOSPHODIESTERASE 1"/>
    <property type="match status" value="1"/>
</dbReference>
<keyword evidence="1" id="KW-0812">Transmembrane</keyword>
<protein>
    <submittedName>
        <fullName evidence="4">Glycerophosphodiester phosphodiesterase 1</fullName>
    </submittedName>
</protein>
<gene>
    <name evidence="4" type="primary">LOC107227423</name>
</gene>
<feature type="transmembrane region" description="Helical" evidence="1">
    <location>
        <begin position="12"/>
        <end position="31"/>
    </location>
</feature>
<dbReference type="PROSITE" id="PS50007">
    <property type="entry name" value="PIPLC_X_DOMAIN"/>
    <property type="match status" value="1"/>
</dbReference>
<feature type="domain" description="GP-PDE" evidence="2">
    <location>
        <begin position="92"/>
        <end position="363"/>
    </location>
</feature>
<dbReference type="Gene3D" id="3.20.20.190">
    <property type="entry name" value="Phosphatidylinositol (PI) phosphodiesterase"/>
    <property type="match status" value="1"/>
</dbReference>
<sequence>MSGKYLEIYTGCFMAWIYLQASWTILTSIFYQFSVPWAIWAALVLTISLQVARIPPPSSEVVREVLGVDPLTEAKDEQGGDSHGTSDHLYCMRVVGHRGAAFDYPENSLNAFRNCKNRGCSAVEFDLALTKDGVPIIFHDLTIERLTGKSGTVKEMTWNQLKELDISRNHPLREKFIGEDKIALLEDVLTECIRNDLRMFIDIKEKSLEIVQVILDAYNKHPSLFKRAVVTSFNPIIIYLIRRKNPKIVCSIAWRPQLISRKSYQGLEGPGLPRFSNPFKHALAAILDCLHGWALSRFTYHLLGLSAILLHKDIVTPEVVRKWNVRGVRVIVWNVNLPSEKLHYSRLLKVTYLTDTLIGEKSA</sequence>
<dbReference type="GeneID" id="107227423"/>
<dbReference type="KEGG" id="nlo:107227423"/>
<evidence type="ECO:0000313" key="4">
    <source>
        <dbReference type="RefSeq" id="XP_015524045.1"/>
    </source>
</evidence>
<evidence type="ECO:0000259" key="2">
    <source>
        <dbReference type="PROSITE" id="PS51704"/>
    </source>
</evidence>
<evidence type="ECO:0000256" key="1">
    <source>
        <dbReference type="SAM" id="Phobius"/>
    </source>
</evidence>
<dbReference type="InParanoid" id="A0A6J0CC86"/>
<accession>A0A6J0CC86</accession>
<dbReference type="GO" id="GO:0006580">
    <property type="term" value="P:ethanolamine metabolic process"/>
    <property type="evidence" value="ECO:0007669"/>
    <property type="project" value="TreeGrafter"/>
</dbReference>
<dbReference type="AlphaFoldDB" id="A0A6J0CC86"/>
<dbReference type="Pfam" id="PF03009">
    <property type="entry name" value="GDPD"/>
    <property type="match status" value="1"/>
</dbReference>
<reference evidence="4" key="1">
    <citation type="submission" date="2025-08" db="UniProtKB">
        <authorList>
            <consortium name="RefSeq"/>
        </authorList>
    </citation>
    <scope>IDENTIFICATION</scope>
    <source>
        <tissue evidence="4">Thorax and Abdomen</tissue>
    </source>
</reference>
<dbReference type="GO" id="GO:0070291">
    <property type="term" value="P:N-acylethanolamine metabolic process"/>
    <property type="evidence" value="ECO:0007669"/>
    <property type="project" value="TreeGrafter"/>
</dbReference>
<dbReference type="SUPFAM" id="SSF51695">
    <property type="entry name" value="PLC-like phosphodiesterases"/>
    <property type="match status" value="1"/>
</dbReference>
<dbReference type="OrthoDB" id="197419at2759"/>
<dbReference type="GO" id="GO:0006644">
    <property type="term" value="P:phospholipid metabolic process"/>
    <property type="evidence" value="ECO:0007669"/>
    <property type="project" value="TreeGrafter"/>
</dbReference>
<dbReference type="GO" id="GO:0005886">
    <property type="term" value="C:plasma membrane"/>
    <property type="evidence" value="ECO:0007669"/>
    <property type="project" value="TreeGrafter"/>
</dbReference>
<organism evidence="4">
    <name type="scientific">Neodiprion lecontei</name>
    <name type="common">Redheaded pine sawfly</name>
    <dbReference type="NCBI Taxonomy" id="441921"/>
    <lineage>
        <taxon>Eukaryota</taxon>
        <taxon>Metazoa</taxon>
        <taxon>Ecdysozoa</taxon>
        <taxon>Arthropoda</taxon>
        <taxon>Hexapoda</taxon>
        <taxon>Insecta</taxon>
        <taxon>Pterygota</taxon>
        <taxon>Neoptera</taxon>
        <taxon>Endopterygota</taxon>
        <taxon>Hymenoptera</taxon>
        <taxon>Tenthredinoidea</taxon>
        <taxon>Diprionidae</taxon>
        <taxon>Diprioninae</taxon>
        <taxon>Neodiprion</taxon>
    </lineage>
</organism>
<keyword evidence="3" id="KW-1185">Reference proteome</keyword>
<dbReference type="PROSITE" id="PS51704">
    <property type="entry name" value="GP_PDE"/>
    <property type="match status" value="1"/>
</dbReference>